<feature type="domain" description="HTH tetR-type" evidence="6">
    <location>
        <begin position="8"/>
        <end position="68"/>
    </location>
</feature>
<keyword evidence="8" id="KW-1185">Reference proteome</keyword>
<dbReference type="InterPro" id="IPR036271">
    <property type="entry name" value="Tet_transcr_reg_TetR-rel_C_sf"/>
</dbReference>
<keyword evidence="1" id="KW-0678">Repressor</keyword>
<dbReference type="Pfam" id="PF13977">
    <property type="entry name" value="TetR_C_6"/>
    <property type="match status" value="1"/>
</dbReference>
<dbReference type="SUPFAM" id="SSF46689">
    <property type="entry name" value="Homeodomain-like"/>
    <property type="match status" value="1"/>
</dbReference>
<evidence type="ECO:0000256" key="5">
    <source>
        <dbReference type="PROSITE-ProRule" id="PRU00335"/>
    </source>
</evidence>
<feature type="DNA-binding region" description="H-T-H motif" evidence="5">
    <location>
        <begin position="31"/>
        <end position="50"/>
    </location>
</feature>
<evidence type="ECO:0000313" key="7">
    <source>
        <dbReference type="EMBL" id="GER24435.1"/>
    </source>
</evidence>
<dbReference type="AlphaFoldDB" id="A0A5A7NU87"/>
<keyword evidence="2" id="KW-0805">Transcription regulation</keyword>
<dbReference type="InterPro" id="IPR050109">
    <property type="entry name" value="HTH-type_TetR-like_transc_reg"/>
</dbReference>
<keyword evidence="3 5" id="KW-0238">DNA-binding</keyword>
<dbReference type="OrthoDB" id="9816296at2"/>
<dbReference type="GO" id="GO:0000976">
    <property type="term" value="F:transcription cis-regulatory region binding"/>
    <property type="evidence" value="ECO:0007669"/>
    <property type="project" value="TreeGrafter"/>
</dbReference>
<protein>
    <submittedName>
        <fullName evidence="7">Transcriptional regulator</fullName>
    </submittedName>
</protein>
<accession>A0A5A7NU87</accession>
<organism evidence="7 8">
    <name type="scientific">Zafaria cholistanensis</name>
    <dbReference type="NCBI Taxonomy" id="1682741"/>
    <lineage>
        <taxon>Bacteria</taxon>
        <taxon>Bacillati</taxon>
        <taxon>Actinomycetota</taxon>
        <taxon>Actinomycetes</taxon>
        <taxon>Micrococcales</taxon>
        <taxon>Micrococcaceae</taxon>
        <taxon>Zafaria</taxon>
    </lineage>
</organism>
<evidence type="ECO:0000259" key="6">
    <source>
        <dbReference type="PROSITE" id="PS50977"/>
    </source>
</evidence>
<dbReference type="GO" id="GO:0003700">
    <property type="term" value="F:DNA-binding transcription factor activity"/>
    <property type="evidence" value="ECO:0007669"/>
    <property type="project" value="TreeGrafter"/>
</dbReference>
<name>A0A5A7NU87_9MICC</name>
<gene>
    <name evidence="7" type="ORF">NCCP1664_29300</name>
</gene>
<dbReference type="Gene3D" id="1.10.357.10">
    <property type="entry name" value="Tetracycline Repressor, domain 2"/>
    <property type="match status" value="1"/>
</dbReference>
<dbReference type="InterPro" id="IPR001647">
    <property type="entry name" value="HTH_TetR"/>
</dbReference>
<dbReference type="PRINTS" id="PR00455">
    <property type="entry name" value="HTHTETR"/>
</dbReference>
<dbReference type="InterPro" id="IPR009057">
    <property type="entry name" value="Homeodomain-like_sf"/>
</dbReference>
<reference evidence="7 8" key="1">
    <citation type="submission" date="2019-09" db="EMBL/GenBank/DDBJ databases">
        <title>Arthrobacter zafarii sp. nov., a moderately thermotolerant and halotolerant actinobacterium isolated from Cholistan desert soil of Pakistan.</title>
        <authorList>
            <person name="Amin A."/>
            <person name="Ahmed I."/>
            <person name="Khalid N."/>
            <person name="Schumann P."/>
            <person name="Busse H.J."/>
            <person name="Khan I.U."/>
            <person name="Li S."/>
            <person name="Li W.J."/>
        </authorList>
    </citation>
    <scope>NUCLEOTIDE SEQUENCE [LARGE SCALE GENOMIC DNA]</scope>
    <source>
        <strain evidence="7 8">NCCP-1664</strain>
    </source>
</reference>
<dbReference type="Proteomes" id="UP000325307">
    <property type="component" value="Unassembled WGS sequence"/>
</dbReference>
<dbReference type="SUPFAM" id="SSF48498">
    <property type="entry name" value="Tetracyclin repressor-like, C-terminal domain"/>
    <property type="match status" value="1"/>
</dbReference>
<dbReference type="PANTHER" id="PTHR30055:SF234">
    <property type="entry name" value="HTH-TYPE TRANSCRIPTIONAL REGULATOR BETI"/>
    <property type="match status" value="1"/>
</dbReference>
<dbReference type="InterPro" id="IPR039538">
    <property type="entry name" value="BetI_C"/>
</dbReference>
<evidence type="ECO:0000256" key="3">
    <source>
        <dbReference type="ARBA" id="ARBA00023125"/>
    </source>
</evidence>
<dbReference type="EMBL" id="BKDJ01000026">
    <property type="protein sequence ID" value="GER24435.1"/>
    <property type="molecule type" value="Genomic_DNA"/>
</dbReference>
<evidence type="ECO:0000313" key="8">
    <source>
        <dbReference type="Proteomes" id="UP000325307"/>
    </source>
</evidence>
<proteinExistence type="predicted"/>
<sequence length="198" mass="21871">MPKIVDHDRRRLEVVEAACEIIARQGLDRTTLRDVAAEAGFSNGALKPYFPTKADLMQSTFTYVFQRTNDRVTSAVAHLSGMAALRAFAREVLPLDGVRLDEARVVVFFWQAAMHNAEHAAINDAAMLEWRRSIRGWLDEACAAGELSSAFPVNTIAETLLNFLLGAQISAVLDGNANTPLHLEDQLDAHLRLVSAWN</sequence>
<evidence type="ECO:0000256" key="2">
    <source>
        <dbReference type="ARBA" id="ARBA00023015"/>
    </source>
</evidence>
<comment type="caution">
    <text evidence="7">The sequence shown here is derived from an EMBL/GenBank/DDBJ whole genome shotgun (WGS) entry which is preliminary data.</text>
</comment>
<dbReference type="PROSITE" id="PS50977">
    <property type="entry name" value="HTH_TETR_2"/>
    <property type="match status" value="1"/>
</dbReference>
<evidence type="ECO:0000256" key="1">
    <source>
        <dbReference type="ARBA" id="ARBA00022491"/>
    </source>
</evidence>
<dbReference type="PANTHER" id="PTHR30055">
    <property type="entry name" value="HTH-TYPE TRANSCRIPTIONAL REGULATOR RUTR"/>
    <property type="match status" value="1"/>
</dbReference>
<evidence type="ECO:0000256" key="4">
    <source>
        <dbReference type="ARBA" id="ARBA00023163"/>
    </source>
</evidence>
<keyword evidence="4" id="KW-0804">Transcription</keyword>
<dbReference type="Pfam" id="PF00440">
    <property type="entry name" value="TetR_N"/>
    <property type="match status" value="1"/>
</dbReference>
<dbReference type="RefSeq" id="WP_149958020.1">
    <property type="nucleotide sequence ID" value="NZ_BKDJ01000026.1"/>
</dbReference>